<name>A0A118K0T1_CYNCS</name>
<sequence>MKETIESVPSDGKTVGEIVLQRSNIMKGYLKGEKETAKAFHKGWFFAGDVGVIHPNGHLEIKDRSKDVNILGGENIRSVELESICNTLLSILAILPAF</sequence>
<dbReference type="Gene3D" id="3.40.50.12780">
    <property type="entry name" value="N-terminal domain of ligase-like"/>
    <property type="match status" value="1"/>
</dbReference>
<evidence type="ECO:0000313" key="3">
    <source>
        <dbReference type="EMBL" id="KVI01848.1"/>
    </source>
</evidence>
<accession>A0A118K0T1</accession>
<proteinExistence type="inferred from homology"/>
<evidence type="ECO:0000256" key="1">
    <source>
        <dbReference type="ARBA" id="ARBA00006432"/>
    </source>
</evidence>
<organism evidence="3 4">
    <name type="scientific">Cynara cardunculus var. scolymus</name>
    <name type="common">Globe artichoke</name>
    <name type="synonym">Cynara scolymus</name>
    <dbReference type="NCBI Taxonomy" id="59895"/>
    <lineage>
        <taxon>Eukaryota</taxon>
        <taxon>Viridiplantae</taxon>
        <taxon>Streptophyta</taxon>
        <taxon>Embryophyta</taxon>
        <taxon>Tracheophyta</taxon>
        <taxon>Spermatophyta</taxon>
        <taxon>Magnoliopsida</taxon>
        <taxon>eudicotyledons</taxon>
        <taxon>Gunneridae</taxon>
        <taxon>Pentapetalae</taxon>
        <taxon>asterids</taxon>
        <taxon>campanulids</taxon>
        <taxon>Asterales</taxon>
        <taxon>Asteraceae</taxon>
        <taxon>Carduoideae</taxon>
        <taxon>Cardueae</taxon>
        <taxon>Carduinae</taxon>
        <taxon>Cynara</taxon>
    </lineage>
</organism>
<evidence type="ECO:0000256" key="2">
    <source>
        <dbReference type="ARBA" id="ARBA00022598"/>
    </source>
</evidence>
<dbReference type="Gramene" id="KVI01848">
    <property type="protein sequence ID" value="KVI01848"/>
    <property type="gene ID" value="Ccrd_019872"/>
</dbReference>
<dbReference type="PANTHER" id="PTHR43859:SF62">
    <property type="entry name" value="4-COUMARATE--COA LIGASE"/>
    <property type="match status" value="1"/>
</dbReference>
<dbReference type="STRING" id="59895.A0A118K0T1"/>
<dbReference type="InterPro" id="IPR042099">
    <property type="entry name" value="ANL_N_sf"/>
</dbReference>
<dbReference type="OMA" id="PNESLCA"/>
<comment type="caution">
    <text evidence="3">The sequence shown here is derived from an EMBL/GenBank/DDBJ whole genome shotgun (WGS) entry which is preliminary data.</text>
</comment>
<dbReference type="EMBL" id="LEKV01002678">
    <property type="protein sequence ID" value="KVI01848.1"/>
    <property type="molecule type" value="Genomic_DNA"/>
</dbReference>
<dbReference type="PANTHER" id="PTHR43859">
    <property type="entry name" value="ACYL-ACTIVATING ENZYME"/>
    <property type="match status" value="1"/>
</dbReference>
<dbReference type="GO" id="GO:0016874">
    <property type="term" value="F:ligase activity"/>
    <property type="evidence" value="ECO:0007669"/>
    <property type="project" value="UniProtKB-KW"/>
</dbReference>
<keyword evidence="2" id="KW-0436">Ligase</keyword>
<comment type="similarity">
    <text evidence="1">Belongs to the ATP-dependent AMP-binding enzyme family.</text>
</comment>
<dbReference type="Proteomes" id="UP000243975">
    <property type="component" value="Unassembled WGS sequence"/>
</dbReference>
<reference evidence="3 4" key="1">
    <citation type="journal article" date="2016" name="Sci. Rep.">
        <title>The genome sequence of the outbreeding globe artichoke constructed de novo incorporating a phase-aware low-pass sequencing strategy of F1 progeny.</title>
        <authorList>
            <person name="Scaglione D."/>
            <person name="Reyes-Chin-Wo S."/>
            <person name="Acquadro A."/>
            <person name="Froenicke L."/>
            <person name="Portis E."/>
            <person name="Beitel C."/>
            <person name="Tirone M."/>
            <person name="Mauro R."/>
            <person name="Lo Monaco A."/>
            <person name="Mauromicale G."/>
            <person name="Faccioli P."/>
            <person name="Cattivelli L."/>
            <person name="Rieseberg L."/>
            <person name="Michelmore R."/>
            <person name="Lanteri S."/>
        </authorList>
    </citation>
    <scope>NUCLEOTIDE SEQUENCE [LARGE SCALE GENOMIC DNA]</scope>
    <source>
        <strain evidence="3">2C</strain>
    </source>
</reference>
<dbReference type="SUPFAM" id="SSF56801">
    <property type="entry name" value="Acetyl-CoA synthetase-like"/>
    <property type="match status" value="1"/>
</dbReference>
<dbReference type="AlphaFoldDB" id="A0A118K0T1"/>
<gene>
    <name evidence="3" type="ORF">Ccrd_019872</name>
</gene>
<evidence type="ECO:0000313" key="4">
    <source>
        <dbReference type="Proteomes" id="UP000243975"/>
    </source>
</evidence>
<keyword evidence="4" id="KW-1185">Reference proteome</keyword>
<protein>
    <submittedName>
        <fullName evidence="3">AMP-dependent synthetase/ligase</fullName>
    </submittedName>
</protein>